<dbReference type="RefSeq" id="XP_001008217.1">
    <property type="nucleotide sequence ID" value="XM_001008217.1"/>
</dbReference>
<evidence type="ECO:0000256" key="3">
    <source>
        <dbReference type="ARBA" id="ARBA00022527"/>
    </source>
</evidence>
<keyword evidence="3" id="KW-0723">Serine/threonine-protein kinase</keyword>
<protein>
    <submittedName>
        <fullName evidence="15">Kinase domain protein</fullName>
    </submittedName>
</protein>
<dbReference type="PROSITE" id="PS50222">
    <property type="entry name" value="EF_HAND_2"/>
    <property type="match status" value="3"/>
</dbReference>
<dbReference type="GeneID" id="7846021"/>
<organism evidence="15 16">
    <name type="scientific">Tetrahymena thermophila (strain SB210)</name>
    <dbReference type="NCBI Taxonomy" id="312017"/>
    <lineage>
        <taxon>Eukaryota</taxon>
        <taxon>Sar</taxon>
        <taxon>Alveolata</taxon>
        <taxon>Ciliophora</taxon>
        <taxon>Intramacronucleata</taxon>
        <taxon>Oligohymenophorea</taxon>
        <taxon>Hymenostomatida</taxon>
        <taxon>Tetrahymenina</taxon>
        <taxon>Tetrahymenidae</taxon>
        <taxon>Tetrahymena</taxon>
    </lineage>
</organism>
<proteinExistence type="inferred from homology"/>
<gene>
    <name evidence="15" type="ORF">TTHERM_00011380</name>
</gene>
<dbReference type="PROSITE" id="PS00108">
    <property type="entry name" value="PROTEIN_KINASE_ST"/>
    <property type="match status" value="1"/>
</dbReference>
<sequence>MGTNLKKSDQNNQQTQQKSKVSTPRSKKTPKPIQSQKQSLKIGDKITQDGIVQKSQLTKSDSKITNQMNTSEDNIKLNKIDKQCNENQDKKSLGSAQNFQMNQQNTENLGEMNNYNNSIHLNINYFPSCMEEPNFAVHNNSSSSLSNSSGQPKKQRVIIKQSQSNEVNQFQGAPQVNKAENVYKKSEKRIIDLQDNCQNNHINGVDFSFQMNNDNCQGDFQNDCNPSQITPSGLYQNNQNLNQQNNKQQNQQIAWLQQAKKEDILDHQQQNQQYQIILDRKNSKNASKEKENPEIGLKQAHYNNNYGSNGNNNNNNNFNNHGNQLLRQNQNLLQNPLAMQNMQSSPINSLVGSNGERQKLNISLSDQLVVKKSGRYLDDYDNVEQDSNSQNNGKRLIMLGRGGFGQVFLVKQKQGNKEERAMKVIMKSVQESIREVMILKKFSHPNVLKIYEYFEDDQNIYVITERCYGYNLFDYIILRGKFVEQETCKIADGVLRALAEAHKQNIVHRDVKPENIMLDFDETRQKFVVKLIDWGLAEEIKGDYLSKRCGTLHYLAPEVLNKRYNEKVDLWSLGMVLYTLIQGSPPICGKSQMDILEQVQEFRCDFKYRCWIDISDEAKDLILKLLERDFNKRISAAEALKHPWFHKFLGQANINTQDLTISYQSLVKYTEQNAFKKTILGFFASHVVSKRERVKYIEMFQALDTDKNGELSIEELKAGFSKIFDKQELEVCEKNIEDIFQKSLSSMFENAQGIKYEEFISSMLACSATYSQDQLLEAFQVFDKDRNGKISLNEIIQTLGIQEQTELIDCFKKIIEQSDNNQDGEIDFEEFRQIMTNFLDKHSQDLLSQEIYL</sequence>
<evidence type="ECO:0000259" key="13">
    <source>
        <dbReference type="PROSITE" id="PS50011"/>
    </source>
</evidence>
<evidence type="ECO:0000256" key="9">
    <source>
        <dbReference type="ARBA" id="ARBA00022840"/>
    </source>
</evidence>
<evidence type="ECO:0000256" key="12">
    <source>
        <dbReference type="SAM" id="MobiDB-lite"/>
    </source>
</evidence>
<dbReference type="GO" id="GO:0004674">
    <property type="term" value="F:protein serine/threonine kinase activity"/>
    <property type="evidence" value="ECO:0007669"/>
    <property type="project" value="UniProtKB-KW"/>
</dbReference>
<evidence type="ECO:0000259" key="14">
    <source>
        <dbReference type="PROSITE" id="PS50222"/>
    </source>
</evidence>
<dbReference type="InterPro" id="IPR002048">
    <property type="entry name" value="EF_hand_dom"/>
</dbReference>
<evidence type="ECO:0000256" key="1">
    <source>
        <dbReference type="ARBA" id="ARBA00001946"/>
    </source>
</evidence>
<evidence type="ECO:0000256" key="11">
    <source>
        <dbReference type="PROSITE-ProRule" id="PRU10141"/>
    </source>
</evidence>
<feature type="region of interest" description="Disordered" evidence="12">
    <location>
        <begin position="304"/>
        <end position="323"/>
    </location>
</feature>
<evidence type="ECO:0000313" key="15">
    <source>
        <dbReference type="EMBL" id="EAR87972.1"/>
    </source>
</evidence>
<dbReference type="SUPFAM" id="SSF47473">
    <property type="entry name" value="EF-hand"/>
    <property type="match status" value="1"/>
</dbReference>
<dbReference type="AlphaFoldDB" id="Q22S00"/>
<accession>Q22S00</accession>
<dbReference type="Gene3D" id="1.10.238.10">
    <property type="entry name" value="EF-hand"/>
    <property type="match status" value="2"/>
</dbReference>
<dbReference type="InterPro" id="IPR011009">
    <property type="entry name" value="Kinase-like_dom_sf"/>
</dbReference>
<keyword evidence="16" id="KW-1185">Reference proteome</keyword>
<evidence type="ECO:0000256" key="7">
    <source>
        <dbReference type="ARBA" id="ARBA00022777"/>
    </source>
</evidence>
<dbReference type="InParanoid" id="Q22S00"/>
<comment type="subunit">
    <text evidence="2">Monomer.</text>
</comment>
<dbReference type="InterPro" id="IPR008271">
    <property type="entry name" value="Ser/Thr_kinase_AS"/>
</dbReference>
<dbReference type="InterPro" id="IPR000719">
    <property type="entry name" value="Prot_kinase_dom"/>
</dbReference>
<dbReference type="Pfam" id="PF00069">
    <property type="entry name" value="Pkinase"/>
    <property type="match status" value="1"/>
</dbReference>
<keyword evidence="7 15" id="KW-0418">Kinase</keyword>
<dbReference type="FunFam" id="1.10.238.10:FF:000003">
    <property type="entry name" value="Calmodulin A"/>
    <property type="match status" value="1"/>
</dbReference>
<keyword evidence="6 11" id="KW-0547">Nucleotide-binding</keyword>
<feature type="domain" description="EF-hand" evidence="14">
    <location>
        <begin position="806"/>
        <end position="841"/>
    </location>
</feature>
<reference evidence="16" key="1">
    <citation type="journal article" date="2006" name="PLoS Biol.">
        <title>Macronuclear genome sequence of the ciliate Tetrahymena thermophila, a model eukaryote.</title>
        <authorList>
            <person name="Eisen J.A."/>
            <person name="Coyne R.S."/>
            <person name="Wu M."/>
            <person name="Wu D."/>
            <person name="Thiagarajan M."/>
            <person name="Wortman J.R."/>
            <person name="Badger J.H."/>
            <person name="Ren Q."/>
            <person name="Amedeo P."/>
            <person name="Jones K.M."/>
            <person name="Tallon L.J."/>
            <person name="Delcher A.L."/>
            <person name="Salzberg S.L."/>
            <person name="Silva J.C."/>
            <person name="Haas B.J."/>
            <person name="Majoros W.H."/>
            <person name="Farzad M."/>
            <person name="Carlton J.M."/>
            <person name="Smith R.K. Jr."/>
            <person name="Garg J."/>
            <person name="Pearlman R.E."/>
            <person name="Karrer K.M."/>
            <person name="Sun L."/>
            <person name="Manning G."/>
            <person name="Elde N.C."/>
            <person name="Turkewitz A.P."/>
            <person name="Asai D.J."/>
            <person name="Wilkes D.E."/>
            <person name="Wang Y."/>
            <person name="Cai H."/>
            <person name="Collins K."/>
            <person name="Stewart B.A."/>
            <person name="Lee S.R."/>
            <person name="Wilamowska K."/>
            <person name="Weinberg Z."/>
            <person name="Ruzzo W.L."/>
            <person name="Wloga D."/>
            <person name="Gaertig J."/>
            <person name="Frankel J."/>
            <person name="Tsao C.-C."/>
            <person name="Gorovsky M.A."/>
            <person name="Keeling P.J."/>
            <person name="Waller R.F."/>
            <person name="Patron N.J."/>
            <person name="Cherry J.M."/>
            <person name="Stover N.A."/>
            <person name="Krieger C.J."/>
            <person name="del Toro C."/>
            <person name="Ryder H.F."/>
            <person name="Williamson S.C."/>
            <person name="Barbeau R.A."/>
            <person name="Hamilton E.P."/>
            <person name="Orias E."/>
        </authorList>
    </citation>
    <scope>NUCLEOTIDE SEQUENCE [LARGE SCALE GENOMIC DNA]</scope>
    <source>
        <strain evidence="16">SB210</strain>
    </source>
</reference>
<keyword evidence="4" id="KW-0808">Transferase</keyword>
<dbReference type="InterPro" id="IPR017441">
    <property type="entry name" value="Protein_kinase_ATP_BS"/>
</dbReference>
<dbReference type="FunFam" id="1.10.510.10:FF:000571">
    <property type="entry name" value="Maternal embryonic leucine zipper kinase"/>
    <property type="match status" value="1"/>
</dbReference>
<dbReference type="PANTHER" id="PTHR24349">
    <property type="entry name" value="SERINE/THREONINE-PROTEIN KINASE"/>
    <property type="match status" value="1"/>
</dbReference>
<dbReference type="HOGENOM" id="CLU_334807_0_0_1"/>
<dbReference type="PROSITE" id="PS50011">
    <property type="entry name" value="PROTEIN_KINASE_DOM"/>
    <property type="match status" value="1"/>
</dbReference>
<dbReference type="InterPro" id="IPR050205">
    <property type="entry name" value="CDPK_Ser/Thr_kinases"/>
</dbReference>
<comment type="cofactor">
    <cofactor evidence="1">
        <name>Mg(2+)</name>
        <dbReference type="ChEBI" id="CHEBI:18420"/>
    </cofactor>
</comment>
<dbReference type="SMART" id="SM00220">
    <property type="entry name" value="S_TKc"/>
    <property type="match status" value="1"/>
</dbReference>
<dbReference type="KEGG" id="tet:TTHERM_00011380"/>
<evidence type="ECO:0000256" key="4">
    <source>
        <dbReference type="ARBA" id="ARBA00022679"/>
    </source>
</evidence>
<dbReference type="Pfam" id="PF13202">
    <property type="entry name" value="EF-hand_5"/>
    <property type="match status" value="1"/>
</dbReference>
<dbReference type="Pfam" id="PF13499">
    <property type="entry name" value="EF-hand_7"/>
    <property type="match status" value="1"/>
</dbReference>
<dbReference type="Gene3D" id="3.30.200.20">
    <property type="entry name" value="Phosphorylase Kinase, domain 1"/>
    <property type="match status" value="1"/>
</dbReference>
<name>Q22S00_TETTS</name>
<comment type="similarity">
    <text evidence="10">Belongs to the protein kinase superfamily. Ser/Thr protein kinase family. CDPK subfamily.</text>
</comment>
<evidence type="ECO:0000256" key="5">
    <source>
        <dbReference type="ARBA" id="ARBA00022737"/>
    </source>
</evidence>
<dbReference type="Gene3D" id="1.10.510.10">
    <property type="entry name" value="Transferase(Phosphotransferase) domain 1"/>
    <property type="match status" value="1"/>
</dbReference>
<dbReference type="PROSITE" id="PS00018">
    <property type="entry name" value="EF_HAND_1"/>
    <property type="match status" value="3"/>
</dbReference>
<dbReference type="InterPro" id="IPR018247">
    <property type="entry name" value="EF_Hand_1_Ca_BS"/>
</dbReference>
<dbReference type="EMBL" id="GG662845">
    <property type="protein sequence ID" value="EAR87972.1"/>
    <property type="molecule type" value="Genomic_DNA"/>
</dbReference>
<keyword evidence="5" id="KW-0677">Repeat</keyword>
<dbReference type="GO" id="GO:0005524">
    <property type="term" value="F:ATP binding"/>
    <property type="evidence" value="ECO:0007669"/>
    <property type="project" value="UniProtKB-UniRule"/>
</dbReference>
<feature type="binding site" evidence="11">
    <location>
        <position position="427"/>
    </location>
    <ligand>
        <name>ATP</name>
        <dbReference type="ChEBI" id="CHEBI:30616"/>
    </ligand>
</feature>
<feature type="domain" description="EF-hand" evidence="14">
    <location>
        <begin position="770"/>
        <end position="805"/>
    </location>
</feature>
<feature type="compositionally biased region" description="Polar residues" evidence="12">
    <location>
        <begin position="1"/>
        <end position="24"/>
    </location>
</feature>
<dbReference type="eggNOG" id="KOG0032">
    <property type="taxonomic scope" value="Eukaryota"/>
</dbReference>
<dbReference type="Proteomes" id="UP000009168">
    <property type="component" value="Unassembled WGS sequence"/>
</dbReference>
<feature type="region of interest" description="Disordered" evidence="12">
    <location>
        <begin position="1"/>
        <end position="47"/>
    </location>
</feature>
<keyword evidence="9 11" id="KW-0067">ATP-binding</keyword>
<dbReference type="CDD" id="cd00051">
    <property type="entry name" value="EFh"/>
    <property type="match status" value="1"/>
</dbReference>
<evidence type="ECO:0000256" key="8">
    <source>
        <dbReference type="ARBA" id="ARBA00022837"/>
    </source>
</evidence>
<dbReference type="GO" id="GO:0005509">
    <property type="term" value="F:calcium ion binding"/>
    <property type="evidence" value="ECO:0007669"/>
    <property type="project" value="InterPro"/>
</dbReference>
<dbReference type="SUPFAM" id="SSF56112">
    <property type="entry name" value="Protein kinase-like (PK-like)"/>
    <property type="match status" value="1"/>
</dbReference>
<evidence type="ECO:0000256" key="10">
    <source>
        <dbReference type="ARBA" id="ARBA00024334"/>
    </source>
</evidence>
<dbReference type="SMART" id="SM00054">
    <property type="entry name" value="EFh"/>
    <property type="match status" value="3"/>
</dbReference>
<evidence type="ECO:0000313" key="16">
    <source>
        <dbReference type="Proteomes" id="UP000009168"/>
    </source>
</evidence>
<dbReference type="InterPro" id="IPR011992">
    <property type="entry name" value="EF-hand-dom_pair"/>
</dbReference>
<evidence type="ECO:0000256" key="6">
    <source>
        <dbReference type="ARBA" id="ARBA00022741"/>
    </source>
</evidence>
<dbReference type="CDD" id="cd05117">
    <property type="entry name" value="STKc_CAMK"/>
    <property type="match status" value="1"/>
</dbReference>
<keyword evidence="8" id="KW-0106">Calcium</keyword>
<dbReference type="PROSITE" id="PS00107">
    <property type="entry name" value="PROTEIN_KINASE_ATP"/>
    <property type="match status" value="1"/>
</dbReference>
<feature type="domain" description="EF-hand" evidence="14">
    <location>
        <begin position="691"/>
        <end position="726"/>
    </location>
</feature>
<feature type="domain" description="Protein kinase" evidence="13">
    <location>
        <begin position="393"/>
        <end position="645"/>
    </location>
</feature>
<evidence type="ECO:0000256" key="2">
    <source>
        <dbReference type="ARBA" id="ARBA00011245"/>
    </source>
</evidence>